<dbReference type="PANTHER" id="PTHR12919:SF20">
    <property type="entry name" value="SMALL RIBOSOMAL SUBUNIT PROTEIN BS16M"/>
    <property type="match status" value="1"/>
</dbReference>
<dbReference type="GO" id="GO:0015935">
    <property type="term" value="C:small ribosomal subunit"/>
    <property type="evidence" value="ECO:0007669"/>
    <property type="project" value="TreeGrafter"/>
</dbReference>
<dbReference type="GO" id="GO:0005737">
    <property type="term" value="C:cytoplasm"/>
    <property type="evidence" value="ECO:0007669"/>
    <property type="project" value="UniProtKB-ARBA"/>
</dbReference>
<proteinExistence type="inferred from homology"/>
<keyword evidence="1 3" id="KW-0689">Ribosomal protein</keyword>
<dbReference type="SUPFAM" id="SSF54565">
    <property type="entry name" value="Ribosomal protein S16"/>
    <property type="match status" value="1"/>
</dbReference>
<dbReference type="EMBL" id="MFQN01000018">
    <property type="protein sequence ID" value="OGH74351.1"/>
    <property type="molecule type" value="Genomic_DNA"/>
</dbReference>
<dbReference type="AlphaFoldDB" id="A0A1F6MRT3"/>
<sequence length="110" mass="12556">MLMLRLQRLGKAKQPTYRLIVSEKARDTQAGSLEILGHYSPVNKEKKLELKVERVKYWLSVGAQPSSTVHNLLLKNGIISDEKKKRSVFLSKKRKTKIEEAKKKKEAPAA</sequence>
<protein>
    <recommendedName>
        <fullName evidence="3">Small ribosomal subunit protein bS16</fullName>
    </recommendedName>
</protein>
<keyword evidence="2 3" id="KW-0687">Ribonucleoprotein</keyword>
<evidence type="ECO:0000313" key="4">
    <source>
        <dbReference type="EMBL" id="OGH74351.1"/>
    </source>
</evidence>
<comment type="similarity">
    <text evidence="3">Belongs to the bacterial ribosomal protein bS16 family.</text>
</comment>
<dbReference type="PANTHER" id="PTHR12919">
    <property type="entry name" value="30S RIBOSOMAL PROTEIN S16"/>
    <property type="match status" value="1"/>
</dbReference>
<dbReference type="Proteomes" id="UP000178347">
    <property type="component" value="Unassembled WGS sequence"/>
</dbReference>
<evidence type="ECO:0000256" key="3">
    <source>
        <dbReference type="HAMAP-Rule" id="MF_00385"/>
    </source>
</evidence>
<evidence type="ECO:0000256" key="1">
    <source>
        <dbReference type="ARBA" id="ARBA00022980"/>
    </source>
</evidence>
<evidence type="ECO:0000313" key="5">
    <source>
        <dbReference type="Proteomes" id="UP000178347"/>
    </source>
</evidence>
<gene>
    <name evidence="3" type="primary">rpsP</name>
    <name evidence="4" type="ORF">A3G00_04675</name>
</gene>
<comment type="caution">
    <text evidence="4">The sequence shown here is derived from an EMBL/GenBank/DDBJ whole genome shotgun (WGS) entry which is preliminary data.</text>
</comment>
<name>A0A1F6MRT3_9BACT</name>
<dbReference type="InterPro" id="IPR000307">
    <property type="entry name" value="Ribosomal_bS16"/>
</dbReference>
<dbReference type="HAMAP" id="MF_00385">
    <property type="entry name" value="Ribosomal_bS16"/>
    <property type="match status" value="1"/>
</dbReference>
<evidence type="ECO:0000256" key="2">
    <source>
        <dbReference type="ARBA" id="ARBA00023274"/>
    </source>
</evidence>
<reference evidence="4 5" key="1">
    <citation type="journal article" date="2016" name="Nat. Commun.">
        <title>Thousands of microbial genomes shed light on interconnected biogeochemical processes in an aquifer system.</title>
        <authorList>
            <person name="Anantharaman K."/>
            <person name="Brown C.T."/>
            <person name="Hug L.A."/>
            <person name="Sharon I."/>
            <person name="Castelle C.J."/>
            <person name="Probst A.J."/>
            <person name="Thomas B.C."/>
            <person name="Singh A."/>
            <person name="Wilkins M.J."/>
            <person name="Karaoz U."/>
            <person name="Brodie E.L."/>
            <person name="Williams K.H."/>
            <person name="Hubbard S.S."/>
            <person name="Banfield J.F."/>
        </authorList>
    </citation>
    <scope>NUCLEOTIDE SEQUENCE [LARGE SCALE GENOMIC DNA]</scope>
</reference>
<dbReference type="GO" id="GO:0006412">
    <property type="term" value="P:translation"/>
    <property type="evidence" value="ECO:0007669"/>
    <property type="project" value="UniProtKB-UniRule"/>
</dbReference>
<dbReference type="GO" id="GO:0003735">
    <property type="term" value="F:structural constituent of ribosome"/>
    <property type="evidence" value="ECO:0007669"/>
    <property type="project" value="InterPro"/>
</dbReference>
<dbReference type="STRING" id="1798692.A3G00_04675"/>
<dbReference type="InterPro" id="IPR023803">
    <property type="entry name" value="Ribosomal_bS16_dom_sf"/>
</dbReference>
<accession>A0A1F6MRT3</accession>
<dbReference type="NCBIfam" id="TIGR00002">
    <property type="entry name" value="S16"/>
    <property type="match status" value="1"/>
</dbReference>
<organism evidence="4 5">
    <name type="scientific">Candidatus Magasanikbacteria bacterium RIFCSPLOWO2_12_FULL_43_12</name>
    <dbReference type="NCBI Taxonomy" id="1798692"/>
    <lineage>
        <taxon>Bacteria</taxon>
        <taxon>Candidatus Magasanikiibacteriota</taxon>
    </lineage>
</organism>
<dbReference type="Pfam" id="PF00886">
    <property type="entry name" value="Ribosomal_S16"/>
    <property type="match status" value="1"/>
</dbReference>
<dbReference type="Gene3D" id="3.30.1320.10">
    <property type="match status" value="1"/>
</dbReference>